<accession>A0AAE0LEY1</accession>
<sequence length="130" mass="13985">MAPLVSVGTVANALHLLPSPLMLVGVSPSLMTHEGVSPSPLTLEDAFSVVEIVYKLVTDVIGMELRHSLFVLRIVFQGGDVEGLTTQEAMELSRRSSGHGAWVTASWILDCVAAYEQVDVSDTYHPYGMA</sequence>
<protein>
    <submittedName>
        <fullName evidence="1">Uncharacterized protein</fullName>
    </submittedName>
</protein>
<reference evidence="1 2" key="1">
    <citation type="journal article" date="2015" name="Genome Biol. Evol.">
        <title>Comparative Genomics of a Bacterivorous Green Alga Reveals Evolutionary Causalities and Consequences of Phago-Mixotrophic Mode of Nutrition.</title>
        <authorList>
            <person name="Burns J.A."/>
            <person name="Paasch A."/>
            <person name="Narechania A."/>
            <person name="Kim E."/>
        </authorList>
    </citation>
    <scope>NUCLEOTIDE SEQUENCE [LARGE SCALE GENOMIC DNA]</scope>
    <source>
        <strain evidence="1 2">PLY_AMNH</strain>
    </source>
</reference>
<evidence type="ECO:0000313" key="2">
    <source>
        <dbReference type="Proteomes" id="UP001190700"/>
    </source>
</evidence>
<proteinExistence type="predicted"/>
<dbReference type="EMBL" id="LGRX02003400">
    <property type="protein sequence ID" value="KAK3282274.1"/>
    <property type="molecule type" value="Genomic_DNA"/>
</dbReference>
<gene>
    <name evidence="1" type="ORF">CYMTET_9981</name>
</gene>
<dbReference type="Proteomes" id="UP001190700">
    <property type="component" value="Unassembled WGS sequence"/>
</dbReference>
<organism evidence="1 2">
    <name type="scientific">Cymbomonas tetramitiformis</name>
    <dbReference type="NCBI Taxonomy" id="36881"/>
    <lineage>
        <taxon>Eukaryota</taxon>
        <taxon>Viridiplantae</taxon>
        <taxon>Chlorophyta</taxon>
        <taxon>Pyramimonadophyceae</taxon>
        <taxon>Pyramimonadales</taxon>
        <taxon>Pyramimonadaceae</taxon>
        <taxon>Cymbomonas</taxon>
    </lineage>
</organism>
<dbReference type="AlphaFoldDB" id="A0AAE0LEY1"/>
<name>A0AAE0LEY1_9CHLO</name>
<keyword evidence="2" id="KW-1185">Reference proteome</keyword>
<evidence type="ECO:0000313" key="1">
    <source>
        <dbReference type="EMBL" id="KAK3282274.1"/>
    </source>
</evidence>
<comment type="caution">
    <text evidence="1">The sequence shown here is derived from an EMBL/GenBank/DDBJ whole genome shotgun (WGS) entry which is preliminary data.</text>
</comment>